<evidence type="ECO:0000256" key="1">
    <source>
        <dbReference type="ARBA" id="ARBA00006432"/>
    </source>
</evidence>
<dbReference type="EMBL" id="ADMD01000002">
    <property type="protein sequence ID" value="EJZ84324.1"/>
    <property type="molecule type" value="Genomic_DNA"/>
</dbReference>
<dbReference type="PATRIC" id="fig|742818.3.peg.688"/>
<dbReference type="PROSITE" id="PS00455">
    <property type="entry name" value="AMP_BINDING"/>
    <property type="match status" value="1"/>
</dbReference>
<name>K0YXJ5_9ACTN</name>
<evidence type="ECO:0000256" key="4">
    <source>
        <dbReference type="ARBA" id="ARBA00022840"/>
    </source>
</evidence>
<dbReference type="HOGENOM" id="CLU_000022_59_10_11"/>
<evidence type="ECO:0000313" key="8">
    <source>
        <dbReference type="EMBL" id="EJZ84324.1"/>
    </source>
</evidence>
<dbReference type="InterPro" id="IPR025110">
    <property type="entry name" value="AMP-bd_C"/>
</dbReference>
<evidence type="ECO:0000313" key="9">
    <source>
        <dbReference type="Proteomes" id="UP000006069"/>
    </source>
</evidence>
<sequence length="609" mass="67829">MRNINQRYLTESFNSEGQLETFKVNVPEDFNFGYDIVDDIAENDPDRNAMVWCNPEGEEHVFTFADMKYWSDKTANYFSEHGIGRGDKVMVILRRHYQFWFVATALHKLGAVMVPATFMLKEHDLEYRLNFGEIKALVCTSVGTIADVVDNVEALCPGLEVKMLVNGAGGGLSPHDEKGNFVVSGSEATCGMDLGPALSGPEGICAVPVKRDGWLDFNTGVRNASADFERRETSPDEPMLMYFSSGTTGNPKLVMHNSGYALAHILTAKPWHNVQSDGGIHFTIADTGWGKAVWGKYYGQWIMEACVFTYDFDRFAASEILSLIGKYKITTLCCPPTMYRMIMLEDVDSYDLSSLVHSTTAGEALNPDLFDFWKEHTGLTIYEGFGQTETPLTIANLVNSKPRSGSMGKPVPMYDVVVLNEDDEPCEAGQTGEICIKIDPVVPPGIMMGYYNNPEKTAAAMRDGWYHTGDTAWCDEDGYFWYVGRNDDVIKSNGYRIGPFEIESVLLDHEAVRECAVTGVPDSLRGHAVKATVVLAEPFKPSDDLTKELQMWVKNQTAPYKYPRIIEYVDTLPRTVNGKIRRGIIRAEDEAAAKVVEEPLEPKNVDGLV</sequence>
<feature type="domain" description="AMP-binding enzyme C-terminal" evidence="7">
    <location>
        <begin position="501"/>
        <end position="579"/>
    </location>
</feature>
<dbReference type="GO" id="GO:0006637">
    <property type="term" value="P:acyl-CoA metabolic process"/>
    <property type="evidence" value="ECO:0007669"/>
    <property type="project" value="TreeGrafter"/>
</dbReference>
<dbReference type="Gene3D" id="3.40.50.12780">
    <property type="entry name" value="N-terminal domain of ligase-like"/>
    <property type="match status" value="1"/>
</dbReference>
<organism evidence="8 9">
    <name type="scientific">Slackia piriformis YIT 12062</name>
    <dbReference type="NCBI Taxonomy" id="742818"/>
    <lineage>
        <taxon>Bacteria</taxon>
        <taxon>Bacillati</taxon>
        <taxon>Actinomycetota</taxon>
        <taxon>Coriobacteriia</taxon>
        <taxon>Eggerthellales</taxon>
        <taxon>Eggerthellaceae</taxon>
        <taxon>Slackia</taxon>
    </lineage>
</organism>
<keyword evidence="2" id="KW-0436">Ligase</keyword>
<evidence type="ECO:0000256" key="3">
    <source>
        <dbReference type="ARBA" id="ARBA00022741"/>
    </source>
</evidence>
<evidence type="ECO:0000256" key="2">
    <source>
        <dbReference type="ARBA" id="ARBA00022598"/>
    </source>
</evidence>
<keyword evidence="3" id="KW-0547">Nucleotide-binding</keyword>
<dbReference type="InterPro" id="IPR045851">
    <property type="entry name" value="AMP-bd_C_sf"/>
</dbReference>
<dbReference type="Gene3D" id="3.30.300.30">
    <property type="match status" value="1"/>
</dbReference>
<keyword evidence="5" id="KW-0472">Membrane</keyword>
<dbReference type="GO" id="GO:0005524">
    <property type="term" value="F:ATP binding"/>
    <property type="evidence" value="ECO:0007669"/>
    <property type="project" value="UniProtKB-KW"/>
</dbReference>
<reference evidence="8 9" key="1">
    <citation type="submission" date="2012-08" db="EMBL/GenBank/DDBJ databases">
        <title>The Genome Sequence of Slackia piriformis YIT 12062.</title>
        <authorList>
            <consortium name="The Broad Institute Genome Sequencing Platform"/>
            <person name="Earl A."/>
            <person name="Ward D."/>
            <person name="Feldgarden M."/>
            <person name="Gevers D."/>
            <person name="Morotomi M."/>
            <person name="Walker B."/>
            <person name="Young S.K."/>
            <person name="Zeng Q."/>
            <person name="Gargeya S."/>
            <person name="Fitzgerald M."/>
            <person name="Haas B."/>
            <person name="Abouelleil A."/>
            <person name="Alvarado L."/>
            <person name="Arachchi H.M."/>
            <person name="Berlin A.M."/>
            <person name="Chapman S.B."/>
            <person name="Goldberg J."/>
            <person name="Griggs A."/>
            <person name="Gujja S."/>
            <person name="Hansen M."/>
            <person name="Howarth C."/>
            <person name="Imamovic A."/>
            <person name="Larimer J."/>
            <person name="McCowen C."/>
            <person name="Montmayeur A."/>
            <person name="Murphy C."/>
            <person name="Neiman D."/>
            <person name="Pearson M."/>
            <person name="Priest M."/>
            <person name="Roberts A."/>
            <person name="Saif S."/>
            <person name="Shea T."/>
            <person name="Sisk P."/>
            <person name="Sykes S."/>
            <person name="Wortman J."/>
            <person name="Nusbaum C."/>
            <person name="Birren B."/>
        </authorList>
    </citation>
    <scope>NUCLEOTIDE SEQUENCE [LARGE SCALE GENOMIC DNA]</scope>
    <source>
        <strain evidence="8 9">YIT 12062</strain>
    </source>
</reference>
<dbReference type="AlphaFoldDB" id="K0YXJ5"/>
<dbReference type="OrthoDB" id="9803968at2"/>
<dbReference type="FunFam" id="3.30.300.30:FF:000005">
    <property type="entry name" value="Acyl-coenzyme A synthetase ACSM5, mitochondrial"/>
    <property type="match status" value="1"/>
</dbReference>
<proteinExistence type="inferred from homology"/>
<dbReference type="eggNOG" id="COG0365">
    <property type="taxonomic scope" value="Bacteria"/>
</dbReference>
<feature type="domain" description="AMP-dependent synthetase/ligase" evidence="6">
    <location>
        <begin position="39"/>
        <end position="451"/>
    </location>
</feature>
<keyword evidence="9" id="KW-1185">Reference proteome</keyword>
<dbReference type="PANTHER" id="PTHR43605:SF10">
    <property type="entry name" value="ACYL-COA SYNTHETASE MEDIUM CHAIN FAMILY MEMBER 3"/>
    <property type="match status" value="1"/>
</dbReference>
<dbReference type="GO" id="GO:0016405">
    <property type="term" value="F:CoA-ligase activity"/>
    <property type="evidence" value="ECO:0007669"/>
    <property type="project" value="UniProtKB-ARBA"/>
</dbReference>
<dbReference type="FunCoup" id="K0YXJ5">
    <property type="interactions" value="212"/>
</dbReference>
<evidence type="ECO:0000256" key="5">
    <source>
        <dbReference type="SAM" id="Phobius"/>
    </source>
</evidence>
<dbReference type="Gene3D" id="3.40.50.980">
    <property type="match status" value="1"/>
</dbReference>
<comment type="caution">
    <text evidence="8">The sequence shown here is derived from an EMBL/GenBank/DDBJ whole genome shotgun (WGS) entry which is preliminary data.</text>
</comment>
<gene>
    <name evidence="8" type="ORF">HMPREF9451_00634</name>
</gene>
<feature type="transmembrane region" description="Helical" evidence="5">
    <location>
        <begin position="99"/>
        <end position="120"/>
    </location>
</feature>
<dbReference type="GO" id="GO:0006633">
    <property type="term" value="P:fatty acid biosynthetic process"/>
    <property type="evidence" value="ECO:0007669"/>
    <property type="project" value="TreeGrafter"/>
</dbReference>
<dbReference type="Pfam" id="PF13193">
    <property type="entry name" value="AMP-binding_C"/>
    <property type="match status" value="1"/>
</dbReference>
<dbReference type="Proteomes" id="UP000006069">
    <property type="component" value="Unassembled WGS sequence"/>
</dbReference>
<evidence type="ECO:0008006" key="10">
    <source>
        <dbReference type="Google" id="ProtNLM"/>
    </source>
</evidence>
<keyword evidence="5" id="KW-1133">Transmembrane helix</keyword>
<dbReference type="SUPFAM" id="SSF56801">
    <property type="entry name" value="Acetyl-CoA synthetase-like"/>
    <property type="match status" value="1"/>
</dbReference>
<evidence type="ECO:0000259" key="6">
    <source>
        <dbReference type="Pfam" id="PF00501"/>
    </source>
</evidence>
<dbReference type="GO" id="GO:0015645">
    <property type="term" value="F:fatty acid ligase activity"/>
    <property type="evidence" value="ECO:0007669"/>
    <property type="project" value="TreeGrafter"/>
</dbReference>
<dbReference type="InParanoid" id="K0YXJ5"/>
<dbReference type="InterPro" id="IPR000873">
    <property type="entry name" value="AMP-dep_synth/lig_dom"/>
</dbReference>
<dbReference type="PANTHER" id="PTHR43605">
    <property type="entry name" value="ACYL-COENZYME A SYNTHETASE"/>
    <property type="match status" value="1"/>
</dbReference>
<dbReference type="InterPro" id="IPR042099">
    <property type="entry name" value="ANL_N_sf"/>
</dbReference>
<accession>K0YXJ5</accession>
<comment type="similarity">
    <text evidence="1">Belongs to the ATP-dependent AMP-binding enzyme family.</text>
</comment>
<evidence type="ECO:0000259" key="7">
    <source>
        <dbReference type="Pfam" id="PF13193"/>
    </source>
</evidence>
<protein>
    <recommendedName>
        <fullName evidence="10">Acetyl-coenzyme A synthetase</fullName>
    </recommendedName>
</protein>
<dbReference type="Pfam" id="PF00501">
    <property type="entry name" value="AMP-binding"/>
    <property type="match status" value="1"/>
</dbReference>
<dbReference type="InterPro" id="IPR051087">
    <property type="entry name" value="Mitochondrial_ACSM"/>
</dbReference>
<dbReference type="GO" id="GO:0004321">
    <property type="term" value="F:fatty-acyl-CoA synthase activity"/>
    <property type="evidence" value="ECO:0007669"/>
    <property type="project" value="TreeGrafter"/>
</dbReference>
<dbReference type="RefSeq" id="WP_009138862.1">
    <property type="nucleotide sequence ID" value="NZ_JH815198.1"/>
</dbReference>
<keyword evidence="5" id="KW-0812">Transmembrane</keyword>
<dbReference type="InterPro" id="IPR020845">
    <property type="entry name" value="AMP-binding_CS"/>
</dbReference>
<keyword evidence="4" id="KW-0067">ATP-binding</keyword>